<protein>
    <recommendedName>
        <fullName evidence="4">N-acylglucosamine-6-phosphate 2-epimerase</fullName>
        <ecNumber evidence="4">5.1.3.9</ecNumber>
    </recommendedName>
</protein>
<comment type="pathway">
    <text evidence="3">Amino-sugar metabolism; N-acetylneuraminate degradation; D-fructose 6-phosphate from N-acetylneuraminate: step 3/5.</text>
</comment>
<organism evidence="6 7">
    <name type="scientific">Serratia odorifera</name>
    <dbReference type="NCBI Taxonomy" id="618"/>
    <lineage>
        <taxon>Bacteria</taxon>
        <taxon>Pseudomonadati</taxon>
        <taxon>Pseudomonadota</taxon>
        <taxon>Gammaproteobacteria</taxon>
        <taxon>Enterobacterales</taxon>
        <taxon>Yersiniaceae</taxon>
        <taxon>Serratia</taxon>
    </lineage>
</organism>
<comment type="catalytic activity">
    <reaction evidence="1">
        <text>an N-acyl-D-glucosamine 6-phosphate = an N-acyl-D-mannosamine 6-phosphate</text>
        <dbReference type="Rhea" id="RHEA:23932"/>
        <dbReference type="ChEBI" id="CHEBI:57599"/>
        <dbReference type="ChEBI" id="CHEBI:57666"/>
        <dbReference type="EC" id="5.1.3.9"/>
    </reaction>
</comment>
<dbReference type="EC" id="5.1.3.9" evidence="4"/>
<dbReference type="InterPro" id="IPR011060">
    <property type="entry name" value="RibuloseP-bd_barrel"/>
</dbReference>
<dbReference type="AlphaFoldDB" id="A0A3S4E781"/>
<dbReference type="GO" id="GO:0047465">
    <property type="term" value="F:N-acylglucosamine-6-phosphate 2-epimerase activity"/>
    <property type="evidence" value="ECO:0007669"/>
    <property type="project" value="UniProtKB-EC"/>
</dbReference>
<evidence type="ECO:0000313" key="7">
    <source>
        <dbReference type="Proteomes" id="UP000281391"/>
    </source>
</evidence>
<proteinExistence type="predicted"/>
<accession>A0A3S4E781</accession>
<gene>
    <name evidence="6" type="primary">nanE_2</name>
    <name evidence="6" type="ORF">NCTC11214_05226</name>
</gene>
<evidence type="ECO:0000256" key="5">
    <source>
        <dbReference type="ARBA" id="ARBA00023277"/>
    </source>
</evidence>
<dbReference type="Proteomes" id="UP000281391">
    <property type="component" value="Chromosome"/>
</dbReference>
<evidence type="ECO:0000256" key="2">
    <source>
        <dbReference type="ARBA" id="ARBA00002147"/>
    </source>
</evidence>
<evidence type="ECO:0000256" key="3">
    <source>
        <dbReference type="ARBA" id="ARBA00005081"/>
    </source>
</evidence>
<dbReference type="SUPFAM" id="SSF51366">
    <property type="entry name" value="Ribulose-phoshate binding barrel"/>
    <property type="match status" value="1"/>
</dbReference>
<dbReference type="Pfam" id="PF04131">
    <property type="entry name" value="NanE"/>
    <property type="match status" value="1"/>
</dbReference>
<sequence length="60" mass="6614">MKLMCLSPQMIAMDATAHPRPGGLSLAELVQAIRSKYPRLLLMADIATLAEAIQCRYARL</sequence>
<dbReference type="UniPathway" id="UPA00629">
    <property type="reaction ID" value="UER00682"/>
</dbReference>
<comment type="function">
    <text evidence="2">Converts N-acetylmannosamine-6-phosphate (ManNAc-6-P) to N-acetylglucosamine-6-phosphate (GlcNAc-6-P).</text>
</comment>
<name>A0A3S4E781_SEROD</name>
<evidence type="ECO:0000313" key="6">
    <source>
        <dbReference type="EMBL" id="VDZ64933.1"/>
    </source>
</evidence>
<dbReference type="InterPro" id="IPR013785">
    <property type="entry name" value="Aldolase_TIM"/>
</dbReference>
<reference evidence="6 7" key="1">
    <citation type="submission" date="2018-12" db="EMBL/GenBank/DDBJ databases">
        <authorList>
            <consortium name="Pathogen Informatics"/>
        </authorList>
    </citation>
    <scope>NUCLEOTIDE SEQUENCE [LARGE SCALE GENOMIC DNA]</scope>
    <source>
        <strain evidence="6 7">NCTC11214</strain>
    </source>
</reference>
<evidence type="ECO:0000256" key="4">
    <source>
        <dbReference type="ARBA" id="ARBA00013180"/>
    </source>
</evidence>
<keyword evidence="6" id="KW-0413">Isomerase</keyword>
<dbReference type="Gene3D" id="3.20.20.70">
    <property type="entry name" value="Aldolase class I"/>
    <property type="match status" value="1"/>
</dbReference>
<evidence type="ECO:0000256" key="1">
    <source>
        <dbReference type="ARBA" id="ARBA00000056"/>
    </source>
</evidence>
<dbReference type="InterPro" id="IPR007260">
    <property type="entry name" value="NanE"/>
</dbReference>
<keyword evidence="5" id="KW-0119">Carbohydrate metabolism</keyword>
<dbReference type="EMBL" id="LR134117">
    <property type="protein sequence ID" value="VDZ64933.1"/>
    <property type="molecule type" value="Genomic_DNA"/>
</dbReference>
<dbReference type="KEGG" id="sof:NCTC11214_05226"/>
<dbReference type="GO" id="GO:0019262">
    <property type="term" value="P:N-acetylneuraminate catabolic process"/>
    <property type="evidence" value="ECO:0007669"/>
    <property type="project" value="UniProtKB-UniPathway"/>
</dbReference>
<dbReference type="GO" id="GO:0006051">
    <property type="term" value="P:N-acetylmannosamine metabolic process"/>
    <property type="evidence" value="ECO:0007669"/>
    <property type="project" value="InterPro"/>
</dbReference>